<dbReference type="AlphaFoldDB" id="A0AAN6BXB8"/>
<dbReference type="PANTHER" id="PTHR42791">
    <property type="entry name" value="GNAT FAMILY ACETYLTRANSFERASE"/>
    <property type="match status" value="1"/>
</dbReference>
<reference evidence="3 4" key="1">
    <citation type="submission" date="2020-02" db="EMBL/GenBank/DDBJ databases">
        <title>Identification and distribution of gene clusters putatively required for synthesis of sphingolipid metabolism inhibitors in phylogenetically diverse species of the filamentous fungus Fusarium.</title>
        <authorList>
            <person name="Kim H.-S."/>
            <person name="Busman M."/>
            <person name="Brown D.W."/>
            <person name="Divon H."/>
            <person name="Uhlig S."/>
            <person name="Proctor R.H."/>
        </authorList>
    </citation>
    <scope>NUCLEOTIDE SEQUENCE [LARGE SCALE GENOMIC DNA]</scope>
    <source>
        <strain evidence="3 4">NRRL 2903</strain>
    </source>
</reference>
<dbReference type="PROSITE" id="PS51186">
    <property type="entry name" value="GNAT"/>
    <property type="match status" value="1"/>
</dbReference>
<organism evidence="3 4">
    <name type="scientific">Fusarium austroamericanum</name>
    <dbReference type="NCBI Taxonomy" id="282268"/>
    <lineage>
        <taxon>Eukaryota</taxon>
        <taxon>Fungi</taxon>
        <taxon>Dikarya</taxon>
        <taxon>Ascomycota</taxon>
        <taxon>Pezizomycotina</taxon>
        <taxon>Sordariomycetes</taxon>
        <taxon>Hypocreomycetidae</taxon>
        <taxon>Hypocreales</taxon>
        <taxon>Nectriaceae</taxon>
        <taxon>Fusarium</taxon>
    </lineage>
</organism>
<dbReference type="Pfam" id="PF13673">
    <property type="entry name" value="Acetyltransf_10"/>
    <property type="match status" value="1"/>
</dbReference>
<comment type="caution">
    <text evidence="3">The sequence shown here is derived from an EMBL/GenBank/DDBJ whole genome shotgun (WGS) entry which is preliminary data.</text>
</comment>
<dbReference type="EMBL" id="JAAMOD010000259">
    <property type="protein sequence ID" value="KAF5233248.1"/>
    <property type="molecule type" value="Genomic_DNA"/>
</dbReference>
<dbReference type="SUPFAM" id="SSF55729">
    <property type="entry name" value="Acyl-CoA N-acyltransferases (Nat)"/>
    <property type="match status" value="1"/>
</dbReference>
<evidence type="ECO:0000259" key="2">
    <source>
        <dbReference type="PROSITE" id="PS51186"/>
    </source>
</evidence>
<keyword evidence="4" id="KW-1185">Reference proteome</keyword>
<dbReference type="PANTHER" id="PTHR42791:SF16">
    <property type="entry name" value="N-ACETYLTRANSFERASE DOMAIN-CONTAINING PROTEIN"/>
    <property type="match status" value="1"/>
</dbReference>
<feature type="compositionally biased region" description="Basic and acidic residues" evidence="1">
    <location>
        <begin position="232"/>
        <end position="252"/>
    </location>
</feature>
<protein>
    <recommendedName>
        <fullName evidence="2">N-acetyltransferase domain-containing protein</fullName>
    </recommendedName>
</protein>
<sequence>MSLSTTSLKIVRISSLQEAYKLVNLACECFADDPLYALVLPKRFEHPECFREAWSTNFREEYGKPGSIILAARRESDGEFVAFAVWARYGSSYLAQSWQGDTWDKKAETELMRIKTTMSNFYETITGGPDTNLVSTDALQYLATGAKVAESYYPEERWGLSWLGVSPKCQRTGIGRRLAQWGIDRADEERVPAVLVSSDSGRPLYEKLGFKEIGKAAFDKEGNAQPVMLRPVDNKADNAEGGEQRPLEASRD</sequence>
<feature type="region of interest" description="Disordered" evidence="1">
    <location>
        <begin position="224"/>
        <end position="252"/>
    </location>
</feature>
<evidence type="ECO:0000256" key="1">
    <source>
        <dbReference type="SAM" id="MobiDB-lite"/>
    </source>
</evidence>
<evidence type="ECO:0000313" key="4">
    <source>
        <dbReference type="Proteomes" id="UP000537989"/>
    </source>
</evidence>
<dbReference type="InterPro" id="IPR016181">
    <property type="entry name" value="Acyl_CoA_acyltransferase"/>
</dbReference>
<gene>
    <name evidence="3" type="ORF">FAUST_8281</name>
</gene>
<dbReference type="CDD" id="cd04301">
    <property type="entry name" value="NAT_SF"/>
    <property type="match status" value="1"/>
</dbReference>
<feature type="domain" description="N-acetyltransferase" evidence="2">
    <location>
        <begin position="81"/>
        <end position="233"/>
    </location>
</feature>
<accession>A0AAN6BXB8</accession>
<dbReference type="Proteomes" id="UP000537989">
    <property type="component" value="Unassembled WGS sequence"/>
</dbReference>
<dbReference type="Gene3D" id="3.40.630.30">
    <property type="match status" value="1"/>
</dbReference>
<dbReference type="InterPro" id="IPR000182">
    <property type="entry name" value="GNAT_dom"/>
</dbReference>
<proteinExistence type="predicted"/>
<dbReference type="GO" id="GO:0016747">
    <property type="term" value="F:acyltransferase activity, transferring groups other than amino-acyl groups"/>
    <property type="evidence" value="ECO:0007669"/>
    <property type="project" value="InterPro"/>
</dbReference>
<evidence type="ECO:0000313" key="3">
    <source>
        <dbReference type="EMBL" id="KAF5233248.1"/>
    </source>
</evidence>
<name>A0AAN6BXB8_FUSAU</name>
<dbReference type="InterPro" id="IPR052523">
    <property type="entry name" value="Trichothecene_AcTrans"/>
</dbReference>